<dbReference type="PANTHER" id="PTHR43557">
    <property type="entry name" value="APOPTOSIS-INDUCING FACTOR 1"/>
    <property type="match status" value="1"/>
</dbReference>
<dbReference type="Gene3D" id="3.30.390.30">
    <property type="match status" value="1"/>
</dbReference>
<feature type="domain" description="FAD/NAD(P)-binding" evidence="5">
    <location>
        <begin position="1"/>
        <end position="300"/>
    </location>
</feature>
<proteinExistence type="predicted"/>
<dbReference type="Pfam" id="PF14759">
    <property type="entry name" value="Reductase_C"/>
    <property type="match status" value="1"/>
</dbReference>
<protein>
    <submittedName>
        <fullName evidence="7">p-cumate dioxygenase</fullName>
    </submittedName>
</protein>
<evidence type="ECO:0000259" key="5">
    <source>
        <dbReference type="Pfam" id="PF07992"/>
    </source>
</evidence>
<keyword evidence="7" id="KW-0223">Dioxygenase</keyword>
<dbReference type="GO" id="GO:0051213">
    <property type="term" value="F:dioxygenase activity"/>
    <property type="evidence" value="ECO:0007669"/>
    <property type="project" value="UniProtKB-KW"/>
</dbReference>
<organism evidence="7 8">
    <name type="scientific">Gordonia pseudamarae</name>
    <dbReference type="NCBI Taxonomy" id="2831662"/>
    <lineage>
        <taxon>Bacteria</taxon>
        <taxon>Bacillati</taxon>
        <taxon>Actinomycetota</taxon>
        <taxon>Actinomycetes</taxon>
        <taxon>Mycobacteriales</taxon>
        <taxon>Gordoniaceae</taxon>
        <taxon>Gordonia</taxon>
    </lineage>
</organism>
<dbReference type="PRINTS" id="PR00411">
    <property type="entry name" value="PNDRDTASEI"/>
</dbReference>
<sequence length="403" mass="41916">MHVVIVGASVAGIRTAQALRSREFGGSITIVGEEPHQPYDKPPLSKEMIDPRGAGVPVPLITTGALAELRVDLRLGTRATALDTAGKALALDDHTEISYDKLVIACGARARTLPGTAGFGNVHTIRDADDAHAIRRALRTTGQRAVAIGAGFIGAEFASTATAHGTPVTIVEAQEAPLAQQLGADVGRRLAELHTANGATLVTGQQVCGLDGHGRATGVRLSDGRILPADLVVVGIGATPAVTWLESSSLTLENGIVCDQTMRAIGAADVYAAGDVARWHNPLYGELTRIEHWTNANEHADAIAADIVGAPAPRPALPYVWSDQYGKRIQIIGRPGLGSPVTVTGEARTGDLVAAYADDSGVLVGALVIDNPRLLMKFRKAIGSGTRHQDFSAPVPAGRGTGR</sequence>
<dbReference type="Gene3D" id="3.50.50.60">
    <property type="entry name" value="FAD/NAD(P)-binding domain"/>
    <property type="match status" value="2"/>
</dbReference>
<comment type="cofactor">
    <cofactor evidence="1">
        <name>FAD</name>
        <dbReference type="ChEBI" id="CHEBI:57692"/>
    </cofactor>
</comment>
<keyword evidence="3" id="KW-0274">FAD</keyword>
<dbReference type="Proteomes" id="UP001059836">
    <property type="component" value="Chromosome"/>
</dbReference>
<dbReference type="InterPro" id="IPR028202">
    <property type="entry name" value="Reductase_C"/>
</dbReference>
<evidence type="ECO:0000259" key="6">
    <source>
        <dbReference type="Pfam" id="PF14759"/>
    </source>
</evidence>
<reference evidence="7" key="1">
    <citation type="journal article" date="2021" name="Nat. Microbiol.">
        <title>Cocultivation of an ultrasmall environmental parasitic bacterium with lytic ability against bacteria associated with wastewater foams.</title>
        <authorList>
            <person name="Batinovic S."/>
            <person name="Rose J.J.A."/>
            <person name="Ratcliffe J."/>
            <person name="Seviour R.J."/>
            <person name="Petrovski S."/>
        </authorList>
    </citation>
    <scope>NUCLEOTIDE SEQUENCE</scope>
    <source>
        <strain evidence="7">CON9</strain>
    </source>
</reference>
<evidence type="ECO:0000256" key="2">
    <source>
        <dbReference type="ARBA" id="ARBA00022630"/>
    </source>
</evidence>
<dbReference type="InterPro" id="IPR036188">
    <property type="entry name" value="FAD/NAD-bd_sf"/>
</dbReference>
<dbReference type="RefSeq" id="WP_213248559.1">
    <property type="nucleotide sequence ID" value="NZ_CP045806.1"/>
</dbReference>
<keyword evidence="8" id="KW-1185">Reference proteome</keyword>
<keyword evidence="2" id="KW-0285">Flavoprotein</keyword>
<evidence type="ECO:0000313" key="8">
    <source>
        <dbReference type="Proteomes" id="UP001059836"/>
    </source>
</evidence>
<accession>A0ABX6IGD3</accession>
<feature type="domain" description="Reductase C-terminal" evidence="6">
    <location>
        <begin position="319"/>
        <end position="388"/>
    </location>
</feature>
<dbReference type="InterPro" id="IPR023753">
    <property type="entry name" value="FAD/NAD-binding_dom"/>
</dbReference>
<name>A0ABX6IGD3_9ACTN</name>
<dbReference type="EMBL" id="CP045809">
    <property type="protein sequence ID" value="QHN34920.1"/>
    <property type="molecule type" value="Genomic_DNA"/>
</dbReference>
<dbReference type="PANTHER" id="PTHR43557:SF2">
    <property type="entry name" value="RIESKE DOMAIN-CONTAINING PROTEIN-RELATED"/>
    <property type="match status" value="1"/>
</dbReference>
<keyword evidence="4" id="KW-0560">Oxidoreductase</keyword>
<dbReference type="InterPro" id="IPR050446">
    <property type="entry name" value="FAD-oxidoreductase/Apoptosis"/>
</dbReference>
<dbReference type="Pfam" id="PF07992">
    <property type="entry name" value="Pyr_redox_2"/>
    <property type="match status" value="1"/>
</dbReference>
<dbReference type="SUPFAM" id="SSF55424">
    <property type="entry name" value="FAD/NAD-linked reductases, dimerisation (C-terminal) domain"/>
    <property type="match status" value="1"/>
</dbReference>
<evidence type="ECO:0000256" key="3">
    <source>
        <dbReference type="ARBA" id="ARBA00022827"/>
    </source>
</evidence>
<dbReference type="SUPFAM" id="SSF51905">
    <property type="entry name" value="FAD/NAD(P)-binding domain"/>
    <property type="match status" value="2"/>
</dbReference>
<evidence type="ECO:0000313" key="7">
    <source>
        <dbReference type="EMBL" id="QHN34920.1"/>
    </source>
</evidence>
<dbReference type="InterPro" id="IPR016156">
    <property type="entry name" value="FAD/NAD-linked_Rdtase_dimer_sf"/>
</dbReference>
<evidence type="ECO:0000256" key="1">
    <source>
        <dbReference type="ARBA" id="ARBA00001974"/>
    </source>
</evidence>
<evidence type="ECO:0000256" key="4">
    <source>
        <dbReference type="ARBA" id="ARBA00023002"/>
    </source>
</evidence>
<dbReference type="PRINTS" id="PR00368">
    <property type="entry name" value="FADPNR"/>
</dbReference>
<gene>
    <name evidence="7" type="ORF">GII31_08440</name>
</gene>